<evidence type="ECO:0008006" key="3">
    <source>
        <dbReference type="Google" id="ProtNLM"/>
    </source>
</evidence>
<dbReference type="InterPro" id="IPR038071">
    <property type="entry name" value="UROD/MetE-like_sf"/>
</dbReference>
<dbReference type="EMBL" id="JACHBL010000001">
    <property type="protein sequence ID" value="MBB5597240.1"/>
    <property type="molecule type" value="Genomic_DNA"/>
</dbReference>
<gene>
    <name evidence="1" type="ORF">BKA12_000320</name>
</gene>
<dbReference type="RefSeq" id="WP_183640182.1">
    <property type="nucleotide sequence ID" value="NZ_JACHBL010000001.1"/>
</dbReference>
<accession>A0A7W8Y956</accession>
<name>A0A7W8Y956_9MICC</name>
<dbReference type="AlphaFoldDB" id="A0A7W8Y956"/>
<reference evidence="1 2" key="1">
    <citation type="submission" date="2020-08" db="EMBL/GenBank/DDBJ databases">
        <title>Sequencing the genomes of 1000 actinobacteria strains.</title>
        <authorList>
            <person name="Klenk H.-P."/>
        </authorList>
    </citation>
    <scope>NUCLEOTIDE SEQUENCE [LARGE SCALE GENOMIC DNA]</scope>
    <source>
        <strain evidence="1 2">DSM 23694</strain>
    </source>
</reference>
<dbReference type="Proteomes" id="UP000523863">
    <property type="component" value="Unassembled WGS sequence"/>
</dbReference>
<evidence type="ECO:0000313" key="1">
    <source>
        <dbReference type="EMBL" id="MBB5597240.1"/>
    </source>
</evidence>
<dbReference type="SUPFAM" id="SSF51726">
    <property type="entry name" value="UROD/MetE-like"/>
    <property type="match status" value="1"/>
</dbReference>
<sequence length="357" mass="38245">MPERELKASILGSMPGTDPLETARTVLGELGDPHLPALTELPQRGATYETLGRTVSLLDGLSADMQSFGWRLTDTPGKDFRAAVSGRNSDVGIFADVIGTMEERPSTLKIQLLGPLTLAANLHLHLGEKAISDPGALRDISQSLALGTAEFVRNVRRATGVSSVVVMVSEPQADAALAGAIPTVSGYRTLRAVKPADALRLWTDLVGEIKDDDAASVVLNLADHEGRLGQAHSEAMGRVKEIDADGWYVNAVKHQSSMRAWESVAALIEADRDVWLGAFDEASVASQVAGQKPESVAVTFDRIVSPWRSVGLSFEQLHQTVLVPTSGLERLSPEHARRALGRLTDLVDAGRQRIVDA</sequence>
<comment type="caution">
    <text evidence="1">The sequence shown here is derived from an EMBL/GenBank/DDBJ whole genome shotgun (WGS) entry which is preliminary data.</text>
</comment>
<protein>
    <recommendedName>
        <fullName evidence="3">Cobalamin-independent methionine synthase MetE C-terminal/archaeal domain-containing protein</fullName>
    </recommendedName>
</protein>
<proteinExistence type="predicted"/>
<evidence type="ECO:0000313" key="2">
    <source>
        <dbReference type="Proteomes" id="UP000523863"/>
    </source>
</evidence>
<organism evidence="1 2">
    <name type="scientific">Neomicrococcus lactis</name>
    <dbReference type="NCBI Taxonomy" id="732241"/>
    <lineage>
        <taxon>Bacteria</taxon>
        <taxon>Bacillati</taxon>
        <taxon>Actinomycetota</taxon>
        <taxon>Actinomycetes</taxon>
        <taxon>Micrococcales</taxon>
        <taxon>Micrococcaceae</taxon>
        <taxon>Neomicrococcus</taxon>
    </lineage>
</organism>
<keyword evidence="2" id="KW-1185">Reference proteome</keyword>